<evidence type="ECO:0000256" key="9">
    <source>
        <dbReference type="ARBA" id="ARBA00049534"/>
    </source>
</evidence>
<accession>A0ABT5K2H1</accession>
<evidence type="ECO:0000256" key="6">
    <source>
        <dbReference type="ARBA" id="ARBA00023102"/>
    </source>
</evidence>
<dbReference type="RefSeq" id="WP_273671719.1">
    <property type="nucleotide sequence ID" value="NZ_JAQQXR010000005.1"/>
</dbReference>
<evidence type="ECO:0000313" key="12">
    <source>
        <dbReference type="EMBL" id="MDC8758880.1"/>
    </source>
</evidence>
<evidence type="ECO:0000256" key="5">
    <source>
        <dbReference type="ARBA" id="ARBA00022962"/>
    </source>
</evidence>
<dbReference type="EMBL" id="JAQQXR010000005">
    <property type="protein sequence ID" value="MDC8758880.1"/>
    <property type="molecule type" value="Genomic_DNA"/>
</dbReference>
<protein>
    <recommendedName>
        <fullName evidence="10">Imidazole glycerol phosphate synthase subunit HisH</fullName>
        <ecNumber evidence="10">4.3.2.10</ecNumber>
    </recommendedName>
    <alternativeName>
        <fullName evidence="10">IGP synthase glutaminase subunit</fullName>
        <ecNumber evidence="10">3.5.1.2</ecNumber>
    </alternativeName>
    <alternativeName>
        <fullName evidence="10">IGP synthase subunit HisH</fullName>
    </alternativeName>
    <alternativeName>
        <fullName evidence="10">ImGP synthase subunit HisH</fullName>
        <shortName evidence="10">IGPS subunit HisH</shortName>
    </alternativeName>
</protein>
<feature type="active site" evidence="10">
    <location>
        <position position="195"/>
    </location>
</feature>
<comment type="caution">
    <text evidence="12">The sequence shown here is derived from an EMBL/GenBank/DDBJ whole genome shotgun (WGS) entry which is preliminary data.</text>
</comment>
<comment type="catalytic activity">
    <reaction evidence="8 10">
        <text>5-[(5-phospho-1-deoxy-D-ribulos-1-ylimino)methylamino]-1-(5-phospho-beta-D-ribosyl)imidazole-4-carboxamide + L-glutamine = D-erythro-1-(imidazol-4-yl)glycerol 3-phosphate + 5-amino-1-(5-phospho-beta-D-ribosyl)imidazole-4-carboxamide + L-glutamate + H(+)</text>
        <dbReference type="Rhea" id="RHEA:24793"/>
        <dbReference type="ChEBI" id="CHEBI:15378"/>
        <dbReference type="ChEBI" id="CHEBI:29985"/>
        <dbReference type="ChEBI" id="CHEBI:58278"/>
        <dbReference type="ChEBI" id="CHEBI:58359"/>
        <dbReference type="ChEBI" id="CHEBI:58475"/>
        <dbReference type="ChEBI" id="CHEBI:58525"/>
        <dbReference type="EC" id="4.3.2.10"/>
    </reaction>
</comment>
<evidence type="ECO:0000259" key="11">
    <source>
        <dbReference type="Pfam" id="PF00117"/>
    </source>
</evidence>
<evidence type="ECO:0000256" key="2">
    <source>
        <dbReference type="ARBA" id="ARBA00011152"/>
    </source>
</evidence>
<dbReference type="InterPro" id="IPR017926">
    <property type="entry name" value="GATASE"/>
</dbReference>
<keyword evidence="7 10" id="KW-0456">Lyase</keyword>
<comment type="catalytic activity">
    <reaction evidence="9 10">
        <text>L-glutamine + H2O = L-glutamate + NH4(+)</text>
        <dbReference type="Rhea" id="RHEA:15889"/>
        <dbReference type="ChEBI" id="CHEBI:15377"/>
        <dbReference type="ChEBI" id="CHEBI:28938"/>
        <dbReference type="ChEBI" id="CHEBI:29985"/>
        <dbReference type="ChEBI" id="CHEBI:58359"/>
        <dbReference type="EC" id="3.5.1.2"/>
    </reaction>
</comment>
<gene>
    <name evidence="10 12" type="primary">hisH</name>
    <name evidence="12" type="ORF">OIK44_14960</name>
</gene>
<organism evidence="12 13">
    <name type="scientific">Janthinobacterium fluminis</name>
    <dbReference type="NCBI Taxonomy" id="2987524"/>
    <lineage>
        <taxon>Bacteria</taxon>
        <taxon>Pseudomonadati</taxon>
        <taxon>Pseudomonadota</taxon>
        <taxon>Betaproteobacteria</taxon>
        <taxon>Burkholderiales</taxon>
        <taxon>Oxalobacteraceae</taxon>
        <taxon>Janthinobacterium</taxon>
    </lineage>
</organism>
<name>A0ABT5K2H1_9BURK</name>
<dbReference type="EC" id="4.3.2.10" evidence="10"/>
<keyword evidence="5 10" id="KW-0315">Glutamine amidotransferase</keyword>
<comment type="pathway">
    <text evidence="1 10">Amino-acid biosynthesis; L-histidine biosynthesis; L-histidine from 5-phospho-alpha-D-ribose 1-diphosphate: step 5/9.</text>
</comment>
<comment type="subunit">
    <text evidence="2 10">Heterodimer of HisH and HisF.</text>
</comment>
<comment type="function">
    <text evidence="10">IGPS catalyzes the conversion of PRFAR and glutamine to IGP, AICAR and glutamate. The HisH subunit catalyzes the hydrolysis of glutamine to glutamate and ammonia as part of the synthesis of IGP and AICAR. The resulting ammonia molecule is channeled to the active site of HisF.</text>
</comment>
<keyword evidence="4 10" id="KW-0378">Hydrolase</keyword>
<dbReference type="SUPFAM" id="SSF52317">
    <property type="entry name" value="Class I glutamine amidotransferase-like"/>
    <property type="match status" value="1"/>
</dbReference>
<dbReference type="Proteomes" id="UP001221208">
    <property type="component" value="Unassembled WGS sequence"/>
</dbReference>
<dbReference type="NCBIfam" id="TIGR01855">
    <property type="entry name" value="IMP_synth_hisH"/>
    <property type="match status" value="1"/>
</dbReference>
<keyword evidence="3 10" id="KW-0028">Amino-acid biosynthesis</keyword>
<dbReference type="Pfam" id="PF00117">
    <property type="entry name" value="GATase"/>
    <property type="match status" value="1"/>
</dbReference>
<dbReference type="Gene3D" id="3.40.50.880">
    <property type="match status" value="1"/>
</dbReference>
<dbReference type="InterPro" id="IPR029062">
    <property type="entry name" value="Class_I_gatase-like"/>
</dbReference>
<dbReference type="PROSITE" id="PS51273">
    <property type="entry name" value="GATASE_TYPE_1"/>
    <property type="match status" value="1"/>
</dbReference>
<evidence type="ECO:0000256" key="4">
    <source>
        <dbReference type="ARBA" id="ARBA00022801"/>
    </source>
</evidence>
<dbReference type="PANTHER" id="PTHR42701:SF1">
    <property type="entry name" value="IMIDAZOLE GLYCEROL PHOSPHATE SYNTHASE SUBUNIT HISH"/>
    <property type="match status" value="1"/>
</dbReference>
<evidence type="ECO:0000256" key="1">
    <source>
        <dbReference type="ARBA" id="ARBA00005091"/>
    </source>
</evidence>
<sequence length="219" mass="22852">MTAAVSIIDYGSGNLLSVARAFEHCGASAALAQDAAAIERAERLVLPGVGAFADGMQGLHERGLVDAILRYAASGRPLLGICLGMQMLASDSAEFGSHGGLNLIPGRVQAIPARDVDGTAQKIPHIGWADLQPPRPGRWAGTLFEATPEGTSVYLVHSFHFVPDQPDQRLADCYYGGHAIAAAVQSDNIIGCQFHPEKSGAAGLALLAAFLRLDGGKAR</sequence>
<dbReference type="PANTHER" id="PTHR42701">
    <property type="entry name" value="IMIDAZOLE GLYCEROL PHOSPHATE SYNTHASE SUBUNIT HISH"/>
    <property type="match status" value="1"/>
</dbReference>
<evidence type="ECO:0000256" key="3">
    <source>
        <dbReference type="ARBA" id="ARBA00022605"/>
    </source>
</evidence>
<dbReference type="CDD" id="cd01748">
    <property type="entry name" value="GATase1_IGP_Synthase"/>
    <property type="match status" value="1"/>
</dbReference>
<dbReference type="InterPro" id="IPR010139">
    <property type="entry name" value="Imidazole-glycPsynth_HisH"/>
</dbReference>
<keyword evidence="10" id="KW-0963">Cytoplasm</keyword>
<evidence type="ECO:0000313" key="13">
    <source>
        <dbReference type="Proteomes" id="UP001221208"/>
    </source>
</evidence>
<keyword evidence="13" id="KW-1185">Reference proteome</keyword>
<dbReference type="HAMAP" id="MF_00278">
    <property type="entry name" value="HisH"/>
    <property type="match status" value="1"/>
</dbReference>
<feature type="active site" description="Nucleophile" evidence="10">
    <location>
        <position position="82"/>
    </location>
</feature>
<proteinExistence type="inferred from homology"/>
<feature type="domain" description="Glutamine amidotransferase" evidence="11">
    <location>
        <begin position="7"/>
        <end position="207"/>
    </location>
</feature>
<evidence type="ECO:0000256" key="7">
    <source>
        <dbReference type="ARBA" id="ARBA00023239"/>
    </source>
</evidence>
<feature type="active site" evidence="10">
    <location>
        <position position="197"/>
    </location>
</feature>
<evidence type="ECO:0000256" key="8">
    <source>
        <dbReference type="ARBA" id="ARBA00047838"/>
    </source>
</evidence>
<dbReference type="EC" id="3.5.1.2" evidence="10"/>
<evidence type="ECO:0000256" key="10">
    <source>
        <dbReference type="HAMAP-Rule" id="MF_00278"/>
    </source>
</evidence>
<dbReference type="GO" id="GO:0016829">
    <property type="term" value="F:lyase activity"/>
    <property type="evidence" value="ECO:0007669"/>
    <property type="project" value="UniProtKB-KW"/>
</dbReference>
<reference evidence="12 13" key="1">
    <citation type="submission" date="2022-10" db="EMBL/GenBank/DDBJ databases">
        <title>Janthinobacterium sp. hw3 Genome sequencing.</title>
        <authorList>
            <person name="Park S."/>
        </authorList>
    </citation>
    <scope>NUCLEOTIDE SEQUENCE [LARGE SCALE GENOMIC DNA]</scope>
    <source>
        <strain evidence="13">hw3</strain>
    </source>
</reference>
<keyword evidence="6 10" id="KW-0368">Histidine biosynthesis</keyword>
<comment type="subcellular location">
    <subcellularLocation>
        <location evidence="10">Cytoplasm</location>
    </subcellularLocation>
</comment>
<dbReference type="PIRSF" id="PIRSF000495">
    <property type="entry name" value="Amidotransf_hisH"/>
    <property type="match status" value="1"/>
</dbReference>